<dbReference type="InterPro" id="IPR055538">
    <property type="entry name" value="DUF7114"/>
</dbReference>
<organism evidence="1 2">
    <name type="scientific">Halorubrum tropicale</name>
    <dbReference type="NCBI Taxonomy" id="1765655"/>
    <lineage>
        <taxon>Archaea</taxon>
        <taxon>Methanobacteriati</taxon>
        <taxon>Methanobacteriota</taxon>
        <taxon>Stenosarchaea group</taxon>
        <taxon>Halobacteria</taxon>
        <taxon>Halobacteriales</taxon>
        <taxon>Haloferacaceae</taxon>
        <taxon>Halorubrum</taxon>
    </lineage>
</organism>
<proteinExistence type="predicted"/>
<evidence type="ECO:0008006" key="3">
    <source>
        <dbReference type="Google" id="ProtNLM"/>
    </source>
</evidence>
<accession>A0A0M9AUL3</accession>
<evidence type="ECO:0000313" key="2">
    <source>
        <dbReference type="Proteomes" id="UP000037747"/>
    </source>
</evidence>
<dbReference type="RefSeq" id="WP_053770829.1">
    <property type="nucleotide sequence ID" value="NZ_LIST01000001.1"/>
</dbReference>
<keyword evidence="2" id="KW-1185">Reference proteome</keyword>
<dbReference type="Pfam" id="PF23426">
    <property type="entry name" value="DUF7114"/>
    <property type="match status" value="1"/>
</dbReference>
<evidence type="ECO:0000313" key="1">
    <source>
        <dbReference type="EMBL" id="KOX98145.1"/>
    </source>
</evidence>
<gene>
    <name evidence="1" type="ORF">AMR74_04420</name>
</gene>
<name>A0A0M9AUL3_9EURY</name>
<dbReference type="PATRIC" id="fig|1705389.3.peg.1196"/>
<dbReference type="AlphaFoldDB" id="A0A0M9AUL3"/>
<dbReference type="EMBL" id="LIST01000001">
    <property type="protein sequence ID" value="KOX98145.1"/>
    <property type="molecule type" value="Genomic_DNA"/>
</dbReference>
<sequence length="221" mass="23102">MDDAARARDAAREALADVEPEQLREALDARIGDAAVTPGVLALVTARALEPAVDLGDVADRAAGVQLIYEGLRLTRTVAHDEPWVTAATAAADIDADMDILAADVLVSRGFSLLACTDAARPAVDVVRAFGRDQTLRDREGTDAETAAELDRNLEVDAMELAVVAGTTAVGGDPPAELLEYARDLAADCDGEFPPAGRALPEATANRIADISERAVSATDR</sequence>
<protein>
    <recommendedName>
        <fullName evidence="3">Geranylgeranyl pyrophosphate synthase</fullName>
    </recommendedName>
</protein>
<dbReference type="OrthoDB" id="312988at2157"/>
<reference evidence="1 2" key="1">
    <citation type="submission" date="2015-08" db="EMBL/GenBank/DDBJ databases">
        <title>Genomes of Isolates from Cabo Rojo, PR.</title>
        <authorList>
            <person name="Sanchez-Nieves R.L."/>
            <person name="Montalvo-Rodriguez R."/>
        </authorList>
    </citation>
    <scope>NUCLEOTIDE SEQUENCE [LARGE SCALE GENOMIC DNA]</scope>
    <source>
        <strain evidence="1 2">5</strain>
    </source>
</reference>
<comment type="caution">
    <text evidence="1">The sequence shown here is derived from an EMBL/GenBank/DDBJ whole genome shotgun (WGS) entry which is preliminary data.</text>
</comment>
<dbReference type="Proteomes" id="UP000037747">
    <property type="component" value="Unassembled WGS sequence"/>
</dbReference>